<dbReference type="GO" id="GO:0005886">
    <property type="term" value="C:plasma membrane"/>
    <property type="evidence" value="ECO:0007669"/>
    <property type="project" value="TreeGrafter"/>
</dbReference>
<gene>
    <name evidence="8" type="ORF">GLAREA_10431</name>
</gene>
<comment type="subcellular location">
    <subcellularLocation>
        <location evidence="1">Membrane</location>
        <topology evidence="1">Multi-pass membrane protein</topology>
    </subcellularLocation>
</comment>
<feature type="region of interest" description="Disordered" evidence="6">
    <location>
        <begin position="537"/>
        <end position="559"/>
    </location>
</feature>
<dbReference type="FunFam" id="1.10.4160.10:FF:000001">
    <property type="entry name" value="Uracil permease, putative"/>
    <property type="match status" value="1"/>
</dbReference>
<evidence type="ECO:0000256" key="6">
    <source>
        <dbReference type="SAM" id="MobiDB-lite"/>
    </source>
</evidence>
<dbReference type="NCBIfam" id="TIGR00800">
    <property type="entry name" value="ncs1"/>
    <property type="match status" value="1"/>
</dbReference>
<organism evidence="8 9">
    <name type="scientific">Glarea lozoyensis (strain ATCC 20868 / MF5171)</name>
    <dbReference type="NCBI Taxonomy" id="1116229"/>
    <lineage>
        <taxon>Eukaryota</taxon>
        <taxon>Fungi</taxon>
        <taxon>Dikarya</taxon>
        <taxon>Ascomycota</taxon>
        <taxon>Pezizomycotina</taxon>
        <taxon>Leotiomycetes</taxon>
        <taxon>Helotiales</taxon>
        <taxon>Helotiaceae</taxon>
        <taxon>Glarea</taxon>
    </lineage>
</organism>
<dbReference type="KEGG" id="glz:GLAREA_10431"/>
<dbReference type="CDD" id="cd11482">
    <property type="entry name" value="SLC-NCS1sbd_NRT1-like"/>
    <property type="match status" value="1"/>
</dbReference>
<dbReference type="PANTHER" id="PTHR30618">
    <property type="entry name" value="NCS1 FAMILY PURINE/PYRIMIDINE TRANSPORTER"/>
    <property type="match status" value="1"/>
</dbReference>
<sequence length="559" mass="61673">MLSIRNRGSELATALKKKTTKDGWVTEKHTSPYSESDIWTNKDSDVTPLEQRTWTTWTMLGFWISDSLSAQGWEGAASIIAVGLTWREAVYCLILGYTIDTIPMILNGVIGAELHVSFPVVARASFGFNFSKFAVVIRMITALFWHAIQTYTGSTAMTQVIRAIWPSFLELENHIPEAVGITTQQMISHFLFWSLQFPLLLIPPYKLKWFFVFKSVVVISCALGMVIGLSVQAGGAGDIWEQKATVTGTKKTWLILSSMSSITGGWATMGTNIPDFTRYTTKTRPVYYQGLFLPLIGSVLGVLGIVGTSCAKVLYGSYIWDPLEIAAQWNSPGGRAAAFFVGFSWIVAQIGTNISANVISCSNDMTNLWPKYINIRRGTIITTIIGGWVMVPWKIIHSASNLLTFMSALAIFLAPIAAIMAADYWIVRRGAVDVPALYQSHGRYRYDAGFNWRAAAAMLISLAPNLPGMAHAVNPSLKIGNITHIYDINYLYGFFVAFIAYATLSLLFPATETLIEKMVPGEVEYYTGEEVVNGDMEKNQTGVGEKRKSYTESLTGGGM</sequence>
<feature type="transmembrane region" description="Helical" evidence="7">
    <location>
        <begin position="402"/>
        <end position="427"/>
    </location>
</feature>
<feature type="transmembrane region" description="Helical" evidence="7">
    <location>
        <begin position="448"/>
        <end position="470"/>
    </location>
</feature>
<dbReference type="InterPro" id="IPR001248">
    <property type="entry name" value="Pur-cyt_permease"/>
</dbReference>
<dbReference type="HOGENOM" id="CLU_021555_4_1_1"/>
<evidence type="ECO:0000256" key="2">
    <source>
        <dbReference type="ARBA" id="ARBA00008974"/>
    </source>
</evidence>
<protein>
    <submittedName>
        <fullName evidence="8">NCS1 allantoate transporter</fullName>
    </submittedName>
</protein>
<feature type="transmembrane region" description="Helical" evidence="7">
    <location>
        <begin position="291"/>
        <end position="316"/>
    </location>
</feature>
<dbReference type="eggNOG" id="KOG2466">
    <property type="taxonomic scope" value="Eukaryota"/>
</dbReference>
<dbReference type="GO" id="GO:0015205">
    <property type="term" value="F:nucleobase transmembrane transporter activity"/>
    <property type="evidence" value="ECO:0007669"/>
    <property type="project" value="TreeGrafter"/>
</dbReference>
<dbReference type="GeneID" id="19469478"/>
<dbReference type="EMBL" id="KE145356">
    <property type="protein sequence ID" value="EPE34737.1"/>
    <property type="molecule type" value="Genomic_DNA"/>
</dbReference>
<evidence type="ECO:0000313" key="8">
    <source>
        <dbReference type="EMBL" id="EPE34737.1"/>
    </source>
</evidence>
<evidence type="ECO:0000256" key="1">
    <source>
        <dbReference type="ARBA" id="ARBA00004141"/>
    </source>
</evidence>
<evidence type="ECO:0000256" key="4">
    <source>
        <dbReference type="ARBA" id="ARBA00022989"/>
    </source>
</evidence>
<evidence type="ECO:0000313" key="9">
    <source>
        <dbReference type="Proteomes" id="UP000016922"/>
    </source>
</evidence>
<dbReference type="OrthoDB" id="2018619at2759"/>
<feature type="transmembrane region" description="Helical" evidence="7">
    <location>
        <begin position="490"/>
        <end position="508"/>
    </location>
</feature>
<keyword evidence="4 7" id="KW-1133">Transmembrane helix</keyword>
<evidence type="ECO:0000256" key="3">
    <source>
        <dbReference type="ARBA" id="ARBA00022692"/>
    </source>
</evidence>
<dbReference type="RefSeq" id="XP_008078672.1">
    <property type="nucleotide sequence ID" value="XM_008080481.1"/>
</dbReference>
<accession>S3D8C2</accession>
<dbReference type="InterPro" id="IPR012681">
    <property type="entry name" value="NCS1"/>
</dbReference>
<dbReference type="Proteomes" id="UP000016922">
    <property type="component" value="Unassembled WGS sequence"/>
</dbReference>
<dbReference type="AlphaFoldDB" id="S3D8C2"/>
<dbReference type="Gene3D" id="1.10.4160.10">
    <property type="entry name" value="Hydantoin permease"/>
    <property type="match status" value="1"/>
</dbReference>
<proteinExistence type="inferred from homology"/>
<feature type="transmembrane region" description="Helical" evidence="7">
    <location>
        <begin position="253"/>
        <end position="270"/>
    </location>
</feature>
<keyword evidence="3 7" id="KW-0812">Transmembrane</keyword>
<keyword evidence="9" id="KW-1185">Reference proteome</keyword>
<evidence type="ECO:0000256" key="5">
    <source>
        <dbReference type="ARBA" id="ARBA00023136"/>
    </source>
</evidence>
<evidence type="ECO:0000256" key="7">
    <source>
        <dbReference type="SAM" id="Phobius"/>
    </source>
</evidence>
<dbReference type="Pfam" id="PF02133">
    <property type="entry name" value="Transp_cyt_pur"/>
    <property type="match status" value="1"/>
</dbReference>
<feature type="transmembrane region" description="Helical" evidence="7">
    <location>
        <begin position="336"/>
        <end position="359"/>
    </location>
</feature>
<keyword evidence="5 7" id="KW-0472">Membrane</keyword>
<reference evidence="8 9" key="1">
    <citation type="journal article" date="2013" name="BMC Genomics">
        <title>Genomics-driven discovery of the pneumocandin biosynthetic gene cluster in the fungus Glarea lozoyensis.</title>
        <authorList>
            <person name="Chen L."/>
            <person name="Yue Q."/>
            <person name="Zhang X."/>
            <person name="Xiang M."/>
            <person name="Wang C."/>
            <person name="Li S."/>
            <person name="Che Y."/>
            <person name="Ortiz-Lopez F.J."/>
            <person name="Bills G.F."/>
            <person name="Liu X."/>
            <person name="An Z."/>
        </authorList>
    </citation>
    <scope>NUCLEOTIDE SEQUENCE [LARGE SCALE GENOMIC DNA]</scope>
    <source>
        <strain evidence="9">ATCC 20868 / MF5171</strain>
    </source>
</reference>
<dbReference type="InterPro" id="IPR045225">
    <property type="entry name" value="Uracil/uridine/allantoin_perm"/>
</dbReference>
<dbReference type="PANTHER" id="PTHR30618:SF0">
    <property type="entry name" value="PURINE-URACIL PERMEASE NCS1"/>
    <property type="match status" value="1"/>
</dbReference>
<feature type="transmembrane region" description="Helical" evidence="7">
    <location>
        <begin position="209"/>
        <end position="233"/>
    </location>
</feature>
<feature type="transmembrane region" description="Helical" evidence="7">
    <location>
        <begin position="379"/>
        <end position="396"/>
    </location>
</feature>
<name>S3D8C2_GLAL2</name>
<comment type="similarity">
    <text evidence="2">Belongs to the purine-cytosine permease (2.A.39) family.</text>
</comment>